<evidence type="ECO:0000259" key="2">
    <source>
        <dbReference type="Pfam" id="PF03629"/>
    </source>
</evidence>
<keyword evidence="4" id="KW-1185">Reference proteome</keyword>
<accession>A0AAE3MH98</accession>
<dbReference type="InterPro" id="IPR036514">
    <property type="entry name" value="SGNH_hydro_sf"/>
</dbReference>
<proteinExistence type="predicted"/>
<dbReference type="PANTHER" id="PTHR22901:SF0">
    <property type="entry name" value="SIALATE O-ACETYLESTERASE"/>
    <property type="match status" value="1"/>
</dbReference>
<dbReference type="Gene3D" id="3.40.50.1110">
    <property type="entry name" value="SGNH hydrolase"/>
    <property type="match status" value="1"/>
</dbReference>
<protein>
    <submittedName>
        <fullName evidence="3">Sialate O-acetylesterase</fullName>
    </submittedName>
</protein>
<dbReference type="PANTHER" id="PTHR22901">
    <property type="entry name" value="SIALATE O-ACETYLESTERASE"/>
    <property type="match status" value="1"/>
</dbReference>
<gene>
    <name evidence="3" type="ORF">OM074_19150</name>
</gene>
<dbReference type="AlphaFoldDB" id="A0AAE3MH98"/>
<evidence type="ECO:0000313" key="4">
    <source>
        <dbReference type="Proteomes" id="UP001207408"/>
    </source>
</evidence>
<feature type="domain" description="Sialate O-acetylesterase" evidence="2">
    <location>
        <begin position="105"/>
        <end position="333"/>
    </location>
</feature>
<dbReference type="Proteomes" id="UP001207408">
    <property type="component" value="Unassembled WGS sequence"/>
</dbReference>
<dbReference type="EMBL" id="JAPDPI010000059">
    <property type="protein sequence ID" value="MCW3807754.1"/>
    <property type="molecule type" value="Genomic_DNA"/>
</dbReference>
<organism evidence="3 4">
    <name type="scientific">Plebeiibacterium marinum</name>
    <dbReference type="NCBI Taxonomy" id="2992111"/>
    <lineage>
        <taxon>Bacteria</taxon>
        <taxon>Pseudomonadati</taxon>
        <taxon>Bacteroidota</taxon>
        <taxon>Bacteroidia</taxon>
        <taxon>Marinilabiliales</taxon>
        <taxon>Marinilabiliaceae</taxon>
        <taxon>Plebeiibacterium</taxon>
    </lineage>
</organism>
<dbReference type="GO" id="GO:0001681">
    <property type="term" value="F:sialate O-acetylesterase activity"/>
    <property type="evidence" value="ECO:0007669"/>
    <property type="project" value="InterPro"/>
</dbReference>
<dbReference type="SUPFAM" id="SSF52266">
    <property type="entry name" value="SGNH hydrolase"/>
    <property type="match status" value="1"/>
</dbReference>
<sequence length="481" mass="54714">MKTMKSGIILILLLLMLQPINAKVTLPAIVSSNMVLQRNATVKLWGWADVKESVSVQCSWLSAPVNVKANKDGVWEVEVETTNSKEPQTIIINNEIRLSNVLFGEVWLCSGQSNMQQPLNGYTGQPTLGSLEAIAKSNNPDIRIFSVLKNSSKTPLKDLEKFEGWEQANPDNIGEFSAVAYFYGKQLYEILDVPIGLIESSWGGSKIQSWMSTDALKGIEEFDIDTIDNKRRVNHKPTLLYNAMINPLIRYTLKGVLWYQGESNREDPKKYVDLFPAMVKDWRFKWGLGEFPFYYVQIAPYYYKNREAFETVENTAYLREAQLKCLELIPNSKMAVTMDIGEEGCIHPARKKEVADRLLYCALNNTYGYPSVDCTGPYYKRHEIKDGGIYLEFSGAENGIYIPEGLNGFYIAGADKVFYPATAKMYKRKLVFVKSDQVENPVAVRYCWQNWIKGTLFDTNMLPAPSFRTDNWDDAVKAKLE</sequence>
<dbReference type="InterPro" id="IPR005181">
    <property type="entry name" value="SASA"/>
</dbReference>
<keyword evidence="1" id="KW-0378">Hydrolase</keyword>
<comment type="caution">
    <text evidence="3">The sequence shown here is derived from an EMBL/GenBank/DDBJ whole genome shotgun (WGS) entry which is preliminary data.</text>
</comment>
<dbReference type="Pfam" id="PF03629">
    <property type="entry name" value="SASA"/>
    <property type="match status" value="1"/>
</dbReference>
<dbReference type="RefSeq" id="WP_301202212.1">
    <property type="nucleotide sequence ID" value="NZ_JAPDPI010000059.1"/>
</dbReference>
<dbReference type="InterPro" id="IPR039329">
    <property type="entry name" value="SIAE"/>
</dbReference>
<dbReference type="GO" id="GO:0005975">
    <property type="term" value="P:carbohydrate metabolic process"/>
    <property type="evidence" value="ECO:0007669"/>
    <property type="project" value="TreeGrafter"/>
</dbReference>
<evidence type="ECO:0000256" key="1">
    <source>
        <dbReference type="ARBA" id="ARBA00022801"/>
    </source>
</evidence>
<reference evidence="3" key="1">
    <citation type="submission" date="2022-10" db="EMBL/GenBank/DDBJ databases">
        <authorList>
            <person name="Yu W.X."/>
        </authorList>
    </citation>
    <scope>NUCLEOTIDE SEQUENCE</scope>
    <source>
        <strain evidence="3">D04</strain>
    </source>
</reference>
<evidence type="ECO:0000313" key="3">
    <source>
        <dbReference type="EMBL" id="MCW3807754.1"/>
    </source>
</evidence>
<name>A0AAE3MH98_9BACT</name>